<dbReference type="PROSITE" id="PS50026">
    <property type="entry name" value="EGF_3"/>
    <property type="match status" value="4"/>
</dbReference>
<dbReference type="InterPro" id="IPR051022">
    <property type="entry name" value="Notch_Cell-Fate_Det"/>
</dbReference>
<feature type="disulfide bond" evidence="4">
    <location>
        <begin position="930"/>
        <end position="940"/>
    </location>
</feature>
<dbReference type="SUPFAM" id="SSF57196">
    <property type="entry name" value="EGF/Laminin"/>
    <property type="match status" value="2"/>
</dbReference>
<comment type="caution">
    <text evidence="4">Lacks conserved residue(s) required for the propagation of feature annotation.</text>
</comment>
<evidence type="ECO:0000256" key="2">
    <source>
        <dbReference type="ARBA" id="ARBA00022737"/>
    </source>
</evidence>
<evidence type="ECO:0000256" key="4">
    <source>
        <dbReference type="PROSITE-ProRule" id="PRU00076"/>
    </source>
</evidence>
<keyword evidence="6" id="KW-0812">Transmembrane</keyword>
<comment type="caution">
    <text evidence="9">The sequence shown here is derived from an EMBL/GenBank/DDBJ whole genome shotgun (WGS) entry which is preliminary data.</text>
</comment>
<keyword evidence="3 4" id="KW-1015">Disulfide bond</keyword>
<name>A0A813W0G7_9BILA</name>
<feature type="disulfide bond" evidence="4">
    <location>
        <begin position="1033"/>
        <end position="1042"/>
    </location>
</feature>
<keyword evidence="2" id="KW-0677">Repeat</keyword>
<dbReference type="InterPro" id="IPR002172">
    <property type="entry name" value="LDrepeatLR_classA_rpt"/>
</dbReference>
<dbReference type="OrthoDB" id="283575at2759"/>
<dbReference type="PROSITE" id="PS00022">
    <property type="entry name" value="EGF_1"/>
    <property type="match status" value="8"/>
</dbReference>
<gene>
    <name evidence="9" type="ORF">VCS650_LOCUS6363</name>
</gene>
<organism evidence="9 10">
    <name type="scientific">Adineta steineri</name>
    <dbReference type="NCBI Taxonomy" id="433720"/>
    <lineage>
        <taxon>Eukaryota</taxon>
        <taxon>Metazoa</taxon>
        <taxon>Spiralia</taxon>
        <taxon>Gnathifera</taxon>
        <taxon>Rotifera</taxon>
        <taxon>Eurotatoria</taxon>
        <taxon>Bdelloidea</taxon>
        <taxon>Adinetida</taxon>
        <taxon>Adinetidae</taxon>
        <taxon>Adineta</taxon>
    </lineage>
</organism>
<evidence type="ECO:0000256" key="7">
    <source>
        <dbReference type="SAM" id="SignalP"/>
    </source>
</evidence>
<dbReference type="InterPro" id="IPR036055">
    <property type="entry name" value="LDL_receptor-like_sf"/>
</dbReference>
<dbReference type="CDD" id="cd00112">
    <property type="entry name" value="LDLa"/>
    <property type="match status" value="1"/>
</dbReference>
<feature type="disulfide bond" evidence="4">
    <location>
        <begin position="1014"/>
        <end position="1031"/>
    </location>
</feature>
<sequence>MLFLRVILDFIFLFLPVVIPIQINLHLTEWINENDDILQHDCLHVAVSNEFGNDPYQMILYCMSEWPSKWNVQTNNFDKNFTFADLSILNVTSQQLYMWSAPMDIVEDYQFYLDQLQNSNETSLSMQMYYNCTLPRFGPMCQYSLDMHQPNHESLNEILADYYNFYTHNQFLPNCYTYLQCNPDISSLCFDWSDICNNIIQCINGIDEEHCWQLELNVCKDDEYRCKNGQCVPSVFYNDDAYAPDCLDRSDEDFISSYGFLKVSTEPKFSNDDLACLGSDISYALGLTTSCSIDNHLKSWQELMFSYTPNSMTDICWSTLKCYLKIPSASDPECSEICQNDRCQDIIEENCPNMFFMPPTPVLYGHIYLAYTKKYIVEQRIWANEPEYICYDPQLCGGFYPSRTPLPFNNTICLHPKDFSLSSSSLIYDLITNAFYAPVHVELYKCNTIFRNDSTFCDKSTMYTCINSSKCISNYRLLDGINDCDYGDDEQWTTFNNLSSIMKSQTHFYCSETKTYMSRKLIGDGLCQCGVEFYQMCEDEFLSIQHVREHISFPSICNGIMDLIPLNVSGRNETDETECEQWSCNNSYTRCNGLWNCFDGADEVDCYPISLIHCPPHNHVCFSSETMELICLAKDKGNNGHIDCLGATDEPQLCREDLYPINEAGFYCMIDDKGHCASRYGICSEVALCDNKGVDMFCNRTEFFDFARVDEICNEKHRPNLSDMEQLLCNLFILRVQPKIMHFSLNQMTKSSNSATKDNVKAVSISQMAVESSVRCHRGLDVRVLSDNDKNLTNRTCLCPPSYYGDTCQYQNQRVSLTIKFQAFYDSWRIPFIIIVSLIDNSDQRIIHSYEQITYIPMKNCQTKFNMYLLYSTRPKNQSEQYSIHVDVYEKLSLAYRGSLLVPIPFNFLPIQRIAVLLSIPYITDSHKGCSNKKCIHGECIQYFNDPNNTTFCQCNEGWHGKDCSIPHICQCSANSLCIGFSSNNRSICICPINRWGSRCLLHDDICQQENITCQNGGKCIPMASTKNFECICPKEFFGEKCEIPSNKISLSFDKDLVLPETMLIHFIEVKQNNAPPEIGVTFKKISINRKPVIIFWPRIFHIVFVELFPKNYYLTYLENKYNQSTIIEKQLKSSDRCPYIGEIFNETFTKLHLIRRIKYFHVPCRNLQLSCFYDDAYLCLCMNFGNQRMANCIEFNHTLKHDCSQKNICKNGGQCLQDSTNCPQTVMCVCPTCFYGSQCQFSTNGVKAVSISQMAVESSVRCHRGLDVRVLSDNDKNLTNRTCLCPPSYYGDTCQYQNQRVSLTIKFQAFYDSWRIPFIVIISLIDNSDQRIIHSYEQITYIPMKNCQTKFNIYLLYSTRPKNQSEQYSIHIDVYEKLSLSYRGSLLVAVPFNFLPIQRIAVLLNVPYITDSHKGCPNKKCIHGQCIQYFNDPNNTTFCQCNEGWHGRDCSIPHICQCSSGSLCIGISSNNRSICICPINRWGSRCLLHDDICQQENTTCQNGGQCISLRSTKNFECICSKEFFGEKCEIVSTKISLSFNKDLRLPETMLIHFIEVKQNNGPPEIGVTFKKVSINRKLVIIFWPRIFHIIFVELFPKNYYLTFLESNYNQSTIIEKQLKSSDRCPYIGEIFNESFTKLHLIRRIKYFHVPCSNLQLSCFYDDAYLCLYMNFGNQRMANCIEFNHTLKHDCSEKNICKNGGQCLQDSTNCPQTVMCVCPTCFYGSQCQFSTNGLITTRQRHAAQPQFTYQQHLFKQLVEHKQILISPLALVILSLPRLIISLLSTCIKSSRDPWLYLVGYFISFVPSMLMFIIFVLPSDLYSKEFKDALKIGQQCLQ</sequence>
<protein>
    <recommendedName>
        <fullName evidence="8">EGF-like domain-containing protein</fullName>
    </recommendedName>
</protein>
<feature type="disulfide bond" evidence="5">
    <location>
        <begin position="219"/>
        <end position="231"/>
    </location>
</feature>
<feature type="domain" description="EGF-like" evidence="8">
    <location>
        <begin position="926"/>
        <end position="965"/>
    </location>
</feature>
<dbReference type="InterPro" id="IPR000742">
    <property type="entry name" value="EGF"/>
</dbReference>
<feature type="domain" description="EGF-like" evidence="8">
    <location>
        <begin position="1490"/>
        <end position="1530"/>
    </location>
</feature>
<evidence type="ECO:0000256" key="6">
    <source>
        <dbReference type="SAM" id="Phobius"/>
    </source>
</evidence>
<feature type="chain" id="PRO_5032505932" description="EGF-like domain-containing protein" evidence="7">
    <location>
        <begin position="21"/>
        <end position="1837"/>
    </location>
</feature>
<evidence type="ECO:0000256" key="3">
    <source>
        <dbReference type="ARBA" id="ARBA00023157"/>
    </source>
</evidence>
<dbReference type="PRINTS" id="PR00261">
    <property type="entry name" value="LDLRECEPTOR"/>
</dbReference>
<feature type="domain" description="EGF-like" evidence="8">
    <location>
        <begin position="1413"/>
        <end position="1452"/>
    </location>
</feature>
<evidence type="ECO:0000313" key="10">
    <source>
        <dbReference type="Proteomes" id="UP000663891"/>
    </source>
</evidence>
<feature type="disulfide bond" evidence="4">
    <location>
        <begin position="1442"/>
        <end position="1451"/>
    </location>
</feature>
<evidence type="ECO:0000256" key="1">
    <source>
        <dbReference type="ARBA" id="ARBA00022536"/>
    </source>
</evidence>
<feature type="signal peptide" evidence="7">
    <location>
        <begin position="1"/>
        <end position="20"/>
    </location>
</feature>
<keyword evidence="7" id="KW-0732">Signal</keyword>
<proteinExistence type="predicted"/>
<reference evidence="9" key="1">
    <citation type="submission" date="2021-02" db="EMBL/GenBank/DDBJ databases">
        <authorList>
            <person name="Nowell W R."/>
        </authorList>
    </citation>
    <scope>NUCLEOTIDE SEQUENCE</scope>
</reference>
<dbReference type="Gene3D" id="4.10.400.10">
    <property type="entry name" value="Low-density Lipoprotein Receptor"/>
    <property type="match status" value="1"/>
</dbReference>
<dbReference type="Pfam" id="PF00008">
    <property type="entry name" value="EGF"/>
    <property type="match status" value="1"/>
</dbReference>
<evidence type="ECO:0000259" key="8">
    <source>
        <dbReference type="PROSITE" id="PS50026"/>
    </source>
</evidence>
<feature type="transmembrane region" description="Helical" evidence="6">
    <location>
        <begin position="1763"/>
        <end position="1783"/>
    </location>
</feature>
<dbReference type="SMART" id="SM00181">
    <property type="entry name" value="EGF"/>
    <property type="match status" value="8"/>
</dbReference>
<dbReference type="PANTHER" id="PTHR24049">
    <property type="entry name" value="CRUMBS FAMILY MEMBER"/>
    <property type="match status" value="1"/>
</dbReference>
<dbReference type="SMART" id="SM00192">
    <property type="entry name" value="LDLa"/>
    <property type="match status" value="5"/>
</dbReference>
<keyword evidence="1 4" id="KW-0245">EGF-like domain</keyword>
<evidence type="ECO:0000256" key="5">
    <source>
        <dbReference type="PROSITE-ProRule" id="PRU00124"/>
    </source>
</evidence>
<dbReference type="Proteomes" id="UP000663891">
    <property type="component" value="Unassembled WGS sequence"/>
</dbReference>
<dbReference type="EMBL" id="CAJNON010000039">
    <property type="protein sequence ID" value="CAF0845304.1"/>
    <property type="molecule type" value="Genomic_DNA"/>
</dbReference>
<dbReference type="PROSITE" id="PS01186">
    <property type="entry name" value="EGF_2"/>
    <property type="match status" value="2"/>
</dbReference>
<dbReference type="Gene3D" id="2.10.25.10">
    <property type="entry name" value="Laminin"/>
    <property type="match status" value="2"/>
</dbReference>
<dbReference type="PROSITE" id="PS50068">
    <property type="entry name" value="LDLRA_2"/>
    <property type="match status" value="1"/>
</dbReference>
<feature type="disulfide bond" evidence="4">
    <location>
        <begin position="955"/>
        <end position="964"/>
    </location>
</feature>
<feature type="disulfide bond" evidence="4">
    <location>
        <begin position="1501"/>
        <end position="1518"/>
    </location>
</feature>
<accession>A0A813W0G7</accession>
<keyword evidence="6" id="KW-1133">Transmembrane helix</keyword>
<keyword evidence="6" id="KW-0472">Membrane</keyword>
<feature type="disulfide bond" evidence="4">
    <location>
        <begin position="1417"/>
        <end position="1427"/>
    </location>
</feature>
<feature type="disulfide bond" evidence="4">
    <location>
        <begin position="1520"/>
        <end position="1529"/>
    </location>
</feature>
<feature type="domain" description="EGF-like" evidence="8">
    <location>
        <begin position="1003"/>
        <end position="1043"/>
    </location>
</feature>
<feature type="transmembrane region" description="Helical" evidence="6">
    <location>
        <begin position="1795"/>
        <end position="1816"/>
    </location>
</feature>
<evidence type="ECO:0000313" key="9">
    <source>
        <dbReference type="EMBL" id="CAF0845304.1"/>
    </source>
</evidence>